<sequence>MKAILWDMDGTLVDTEPRWGTATYAMAEKMGRPLTPELREKTVGGTADGTVRLCAGWAGLEPTDAEVEEWISWLYARVSELFAEQLDMRPGVPALLQQGSGAGLPMMVVTNTFRSLTDQALETIGTSHFQGSVCGDEVAVGKPDPEAYLTAAERLGVAPGDCLVLEDSTNGMTAAVAAGCRVVGLPAAGTVVPSGAVPVAELRADGRTDLDGLDLDALRGFWNALGSVTATTTPPM</sequence>
<dbReference type="InterPro" id="IPR006439">
    <property type="entry name" value="HAD-SF_hydro_IA"/>
</dbReference>
<dbReference type="Pfam" id="PF00702">
    <property type="entry name" value="Hydrolase"/>
    <property type="match status" value="1"/>
</dbReference>
<dbReference type="InterPro" id="IPR023214">
    <property type="entry name" value="HAD_sf"/>
</dbReference>
<gene>
    <name evidence="1" type="ORF">H9870_13950</name>
</gene>
<dbReference type="EMBL" id="DXGC01000122">
    <property type="protein sequence ID" value="HIW92752.1"/>
    <property type="molecule type" value="Genomic_DNA"/>
</dbReference>
<dbReference type="PANTHER" id="PTHR18901:SF38">
    <property type="entry name" value="PSEUDOURIDINE-5'-PHOSPHATASE"/>
    <property type="match status" value="1"/>
</dbReference>
<reference evidence="1" key="1">
    <citation type="journal article" date="2021" name="PeerJ">
        <title>Extensive microbial diversity within the chicken gut microbiome revealed by metagenomics and culture.</title>
        <authorList>
            <person name="Gilroy R."/>
            <person name="Ravi A."/>
            <person name="Getino M."/>
            <person name="Pursley I."/>
            <person name="Horton D.L."/>
            <person name="Alikhan N.F."/>
            <person name="Baker D."/>
            <person name="Gharbi K."/>
            <person name="Hall N."/>
            <person name="Watson M."/>
            <person name="Adriaenssens E.M."/>
            <person name="Foster-Nyarko E."/>
            <person name="Jarju S."/>
            <person name="Secka A."/>
            <person name="Antonio M."/>
            <person name="Oren A."/>
            <person name="Chaudhuri R.R."/>
            <person name="La Ragione R."/>
            <person name="Hildebrand F."/>
            <person name="Pallen M.J."/>
        </authorList>
    </citation>
    <scope>NUCLEOTIDE SEQUENCE</scope>
    <source>
        <strain evidence="1">CHK32-1732</strain>
    </source>
</reference>
<dbReference type="SUPFAM" id="SSF56784">
    <property type="entry name" value="HAD-like"/>
    <property type="match status" value="1"/>
</dbReference>
<name>A0A9D1RTZ5_9CORY</name>
<dbReference type="PANTHER" id="PTHR18901">
    <property type="entry name" value="2-DEOXYGLUCOSE-6-PHOSPHATE PHOSPHATASE 2"/>
    <property type="match status" value="1"/>
</dbReference>
<dbReference type="InterPro" id="IPR023198">
    <property type="entry name" value="PGP-like_dom2"/>
</dbReference>
<comment type="caution">
    <text evidence="1">The sequence shown here is derived from an EMBL/GenBank/DDBJ whole genome shotgun (WGS) entry which is preliminary data.</text>
</comment>
<proteinExistence type="predicted"/>
<evidence type="ECO:0000313" key="1">
    <source>
        <dbReference type="EMBL" id="HIW92752.1"/>
    </source>
</evidence>
<dbReference type="AlphaFoldDB" id="A0A9D1RTZ5"/>
<evidence type="ECO:0000313" key="2">
    <source>
        <dbReference type="Proteomes" id="UP000824190"/>
    </source>
</evidence>
<dbReference type="InterPro" id="IPR036412">
    <property type="entry name" value="HAD-like_sf"/>
</dbReference>
<dbReference type="SFLD" id="SFLDG01129">
    <property type="entry name" value="C1.5:_HAD__Beta-PGM__Phosphata"/>
    <property type="match status" value="1"/>
</dbReference>
<protein>
    <submittedName>
        <fullName evidence="1">HAD family phosphatase</fullName>
    </submittedName>
</protein>
<dbReference type="Gene3D" id="1.10.150.240">
    <property type="entry name" value="Putative phosphatase, domain 2"/>
    <property type="match status" value="1"/>
</dbReference>
<dbReference type="CDD" id="cd07505">
    <property type="entry name" value="HAD_BPGM-like"/>
    <property type="match status" value="1"/>
</dbReference>
<accession>A0A9D1RTZ5</accession>
<reference evidence="1" key="2">
    <citation type="submission" date="2021-04" db="EMBL/GenBank/DDBJ databases">
        <authorList>
            <person name="Gilroy R."/>
        </authorList>
    </citation>
    <scope>NUCLEOTIDE SEQUENCE</scope>
    <source>
        <strain evidence="1">CHK32-1732</strain>
    </source>
</reference>
<dbReference type="Proteomes" id="UP000824190">
    <property type="component" value="Unassembled WGS sequence"/>
</dbReference>
<dbReference type="Gene3D" id="3.40.50.1000">
    <property type="entry name" value="HAD superfamily/HAD-like"/>
    <property type="match status" value="1"/>
</dbReference>
<organism evidence="1 2">
    <name type="scientific">Candidatus Corynebacterium avicola</name>
    <dbReference type="NCBI Taxonomy" id="2838527"/>
    <lineage>
        <taxon>Bacteria</taxon>
        <taxon>Bacillati</taxon>
        <taxon>Actinomycetota</taxon>
        <taxon>Actinomycetes</taxon>
        <taxon>Mycobacteriales</taxon>
        <taxon>Corynebacteriaceae</taxon>
        <taxon>Corynebacterium</taxon>
    </lineage>
</organism>
<dbReference type="SFLD" id="SFLDS00003">
    <property type="entry name" value="Haloacid_Dehalogenase"/>
    <property type="match status" value="1"/>
</dbReference>
<dbReference type="NCBIfam" id="TIGR01509">
    <property type="entry name" value="HAD-SF-IA-v3"/>
    <property type="match status" value="1"/>
</dbReference>
<dbReference type="PRINTS" id="PR00413">
    <property type="entry name" value="HADHALOGNASE"/>
</dbReference>
<dbReference type="SFLD" id="SFLDG01135">
    <property type="entry name" value="C1.5.6:_HAD__Beta-PGM__Phospha"/>
    <property type="match status" value="1"/>
</dbReference>